<evidence type="ECO:0000256" key="12">
    <source>
        <dbReference type="ARBA" id="ARBA00023209"/>
    </source>
</evidence>
<dbReference type="Proteomes" id="UP000199602">
    <property type="component" value="Unassembled WGS sequence"/>
</dbReference>
<keyword evidence="11 16" id="KW-0472">Membrane</keyword>
<evidence type="ECO:0000256" key="10">
    <source>
        <dbReference type="ARBA" id="ARBA00023098"/>
    </source>
</evidence>
<dbReference type="Gene3D" id="1.20.120.1760">
    <property type="match status" value="1"/>
</dbReference>
<dbReference type="RefSeq" id="WP_092062946.1">
    <property type="nucleotide sequence ID" value="NZ_FNIN01000002.1"/>
</dbReference>
<name>A0A1H0B3R3_9BACT</name>
<comment type="catalytic activity">
    <reaction evidence="1">
        <text>a CDP-1,2-diacyl-sn-glycerol + L-serine = a 1,2-diacyl-sn-glycero-3-phospho-L-serine + CMP + H(+)</text>
        <dbReference type="Rhea" id="RHEA:16913"/>
        <dbReference type="ChEBI" id="CHEBI:15378"/>
        <dbReference type="ChEBI" id="CHEBI:33384"/>
        <dbReference type="ChEBI" id="CHEBI:57262"/>
        <dbReference type="ChEBI" id="CHEBI:58332"/>
        <dbReference type="ChEBI" id="CHEBI:60377"/>
        <dbReference type="EC" id="2.7.8.8"/>
    </reaction>
</comment>
<keyword evidence="12" id="KW-0594">Phospholipid biosynthesis</keyword>
<evidence type="ECO:0000256" key="6">
    <source>
        <dbReference type="ARBA" id="ARBA00022516"/>
    </source>
</evidence>
<evidence type="ECO:0000256" key="11">
    <source>
        <dbReference type="ARBA" id="ARBA00023136"/>
    </source>
</evidence>
<feature type="transmembrane region" description="Helical" evidence="16">
    <location>
        <begin position="216"/>
        <end position="239"/>
    </location>
</feature>
<proteinExistence type="inferred from homology"/>
<evidence type="ECO:0000256" key="2">
    <source>
        <dbReference type="ARBA" id="ARBA00004127"/>
    </source>
</evidence>
<dbReference type="GO" id="GO:0016020">
    <property type="term" value="C:membrane"/>
    <property type="evidence" value="ECO:0007669"/>
    <property type="project" value="InterPro"/>
</dbReference>
<evidence type="ECO:0000256" key="4">
    <source>
        <dbReference type="ARBA" id="ARBA00013174"/>
    </source>
</evidence>
<dbReference type="NCBIfam" id="TIGR00473">
    <property type="entry name" value="pssA"/>
    <property type="match status" value="1"/>
</dbReference>
<evidence type="ECO:0000256" key="15">
    <source>
        <dbReference type="RuleBase" id="RU003750"/>
    </source>
</evidence>
<dbReference type="InterPro" id="IPR043130">
    <property type="entry name" value="CDP-OH_PTrfase_TM_dom"/>
</dbReference>
<dbReference type="EMBL" id="FNIN01000002">
    <property type="protein sequence ID" value="SDN40311.1"/>
    <property type="molecule type" value="Genomic_DNA"/>
</dbReference>
<evidence type="ECO:0000256" key="16">
    <source>
        <dbReference type="SAM" id="Phobius"/>
    </source>
</evidence>
<evidence type="ECO:0000256" key="9">
    <source>
        <dbReference type="ARBA" id="ARBA00022989"/>
    </source>
</evidence>
<keyword evidence="13" id="KW-1208">Phospholipid metabolism</keyword>
<dbReference type="InterPro" id="IPR000462">
    <property type="entry name" value="CDP-OH_P_trans"/>
</dbReference>
<keyword evidence="10" id="KW-0443">Lipid metabolism</keyword>
<dbReference type="GO" id="GO:0003882">
    <property type="term" value="F:CDP-diacylglycerol-serine O-phosphatidyltransferase activity"/>
    <property type="evidence" value="ECO:0007669"/>
    <property type="project" value="UniProtKB-EC"/>
</dbReference>
<protein>
    <recommendedName>
        <fullName evidence="5">CDP-diacylglycerol--serine O-phosphatidyltransferase</fullName>
        <ecNumber evidence="4">2.7.8.8</ecNumber>
    </recommendedName>
    <alternativeName>
        <fullName evidence="14">Phosphatidylserine synthase</fullName>
    </alternativeName>
</protein>
<keyword evidence="9 16" id="KW-1133">Transmembrane helix</keyword>
<keyword evidence="18" id="KW-1185">Reference proteome</keyword>
<evidence type="ECO:0000313" key="18">
    <source>
        <dbReference type="Proteomes" id="UP000199602"/>
    </source>
</evidence>
<evidence type="ECO:0000256" key="5">
    <source>
        <dbReference type="ARBA" id="ARBA00017171"/>
    </source>
</evidence>
<feature type="transmembrane region" description="Helical" evidence="16">
    <location>
        <begin position="99"/>
        <end position="119"/>
    </location>
</feature>
<dbReference type="GO" id="GO:0008654">
    <property type="term" value="P:phospholipid biosynthetic process"/>
    <property type="evidence" value="ECO:0007669"/>
    <property type="project" value="UniProtKB-KW"/>
</dbReference>
<evidence type="ECO:0000256" key="13">
    <source>
        <dbReference type="ARBA" id="ARBA00023264"/>
    </source>
</evidence>
<dbReference type="InterPro" id="IPR048254">
    <property type="entry name" value="CDP_ALCOHOL_P_TRANSF_CS"/>
</dbReference>
<evidence type="ECO:0000256" key="8">
    <source>
        <dbReference type="ARBA" id="ARBA00022692"/>
    </source>
</evidence>
<dbReference type="PROSITE" id="PS00379">
    <property type="entry name" value="CDP_ALCOHOL_P_TRANSF"/>
    <property type="match status" value="1"/>
</dbReference>
<dbReference type="PANTHER" id="PTHR14269">
    <property type="entry name" value="CDP-DIACYLGLYCEROL--GLYCEROL-3-PHOSPHATE 3-PHOSPHATIDYLTRANSFERASE-RELATED"/>
    <property type="match status" value="1"/>
</dbReference>
<dbReference type="Pfam" id="PF01066">
    <property type="entry name" value="CDP-OH_P_transf"/>
    <property type="match status" value="1"/>
</dbReference>
<comment type="subcellular location">
    <subcellularLocation>
        <location evidence="2">Endomembrane system</location>
        <topology evidence="2">Multi-pass membrane protein</topology>
    </subcellularLocation>
</comment>
<organism evidence="17 18">
    <name type="scientific">Desulfonauticus submarinus</name>
    <dbReference type="NCBI Taxonomy" id="206665"/>
    <lineage>
        <taxon>Bacteria</taxon>
        <taxon>Pseudomonadati</taxon>
        <taxon>Thermodesulfobacteriota</taxon>
        <taxon>Desulfovibrionia</taxon>
        <taxon>Desulfovibrionales</taxon>
        <taxon>Desulfonauticaceae</taxon>
        <taxon>Desulfonauticus</taxon>
    </lineage>
</organism>
<dbReference type="EC" id="2.7.8.8" evidence="4"/>
<dbReference type="OrthoDB" id="9777147at2"/>
<evidence type="ECO:0000313" key="17">
    <source>
        <dbReference type="EMBL" id="SDN40311.1"/>
    </source>
</evidence>
<dbReference type="AlphaFoldDB" id="A0A1H0B3R3"/>
<accession>A0A1H0B3R3</accession>
<keyword evidence="6" id="KW-0444">Lipid biosynthesis</keyword>
<dbReference type="InterPro" id="IPR004533">
    <property type="entry name" value="CDP-diaglyc--ser_O-PTrfase"/>
</dbReference>
<dbReference type="InterPro" id="IPR050324">
    <property type="entry name" value="CDP-alcohol_PTase-I"/>
</dbReference>
<comment type="similarity">
    <text evidence="3 15">Belongs to the CDP-alcohol phosphatidyltransferase class-I family.</text>
</comment>
<dbReference type="STRING" id="206665.SAMN04488516_10225"/>
<keyword evidence="7 15" id="KW-0808">Transferase</keyword>
<keyword evidence="8 16" id="KW-0812">Transmembrane</keyword>
<feature type="transmembrane region" description="Helical" evidence="16">
    <location>
        <begin position="160"/>
        <end position="179"/>
    </location>
</feature>
<feature type="transmembrane region" description="Helical" evidence="16">
    <location>
        <begin position="191"/>
        <end position="210"/>
    </location>
</feature>
<evidence type="ECO:0000256" key="3">
    <source>
        <dbReference type="ARBA" id="ARBA00010441"/>
    </source>
</evidence>
<dbReference type="GO" id="GO:0012505">
    <property type="term" value="C:endomembrane system"/>
    <property type="evidence" value="ECO:0007669"/>
    <property type="project" value="UniProtKB-SubCell"/>
</dbReference>
<feature type="transmembrane region" description="Helical" evidence="16">
    <location>
        <begin position="131"/>
        <end position="154"/>
    </location>
</feature>
<reference evidence="17 18" key="1">
    <citation type="submission" date="2016-10" db="EMBL/GenBank/DDBJ databases">
        <authorList>
            <person name="de Groot N.N."/>
        </authorList>
    </citation>
    <scope>NUCLEOTIDE SEQUENCE [LARGE SCALE GENOMIC DNA]</scope>
    <source>
        <strain evidence="17 18">DSM 15269</strain>
    </source>
</reference>
<evidence type="ECO:0000256" key="14">
    <source>
        <dbReference type="ARBA" id="ARBA00032361"/>
    </source>
</evidence>
<evidence type="ECO:0000256" key="7">
    <source>
        <dbReference type="ARBA" id="ARBA00022679"/>
    </source>
</evidence>
<dbReference type="PANTHER" id="PTHR14269:SF61">
    <property type="entry name" value="CDP-DIACYLGLYCEROL--SERINE O-PHOSPHATIDYLTRANSFERASE"/>
    <property type="match status" value="1"/>
</dbReference>
<sequence>MNSNLGPKHKSLYVLPNLLTTASLFAGFWGMLLAINGAFEQAALAILISCFFDGIDGKVARLTRASSDFGIQYDSLADLVAFGVGPALLVYLWQTHVFGRIGIMVSFLFLACGALRLARFNLQAKVSSKKFFIGLPIPAAACTLATFILFHPYIGFIPSIWMARLTLGLTFLLALTMVSKIKYASFKDVEMARAHPFTSTVLVIFLFALIASEPKFLGFVFFILYVFSGYFYTLIFLPLRKSNLREFHKELS</sequence>
<gene>
    <name evidence="17" type="ORF">SAMN04488516_10225</name>
</gene>
<feature type="transmembrane region" description="Helical" evidence="16">
    <location>
        <begin position="12"/>
        <end position="32"/>
    </location>
</feature>
<evidence type="ECO:0000256" key="1">
    <source>
        <dbReference type="ARBA" id="ARBA00000287"/>
    </source>
</evidence>